<dbReference type="Gene3D" id="2.60.40.1650">
    <property type="entry name" value="Porin MspA (Ig-like beta-sandwich domain)"/>
    <property type="match status" value="2"/>
</dbReference>
<reference evidence="1 2" key="1">
    <citation type="submission" date="2017-01" db="EMBL/GenBank/DDBJ databases">
        <authorList>
            <consortium name="Urmite Genomes"/>
        </authorList>
    </citation>
    <scope>NUCLEOTIDE SEQUENCE [LARGE SCALE GENOMIC DNA]</scope>
    <source>
        <strain evidence="1 2">AB215</strain>
    </source>
</reference>
<keyword evidence="2" id="KW-1185">Reference proteome</keyword>
<gene>
    <name evidence="1" type="ORF">MNAB215_2046</name>
</gene>
<dbReference type="EMBL" id="FUEZ01000004">
    <property type="protein sequence ID" value="SPM39853.1"/>
    <property type="molecule type" value="Genomic_DNA"/>
</dbReference>
<dbReference type="Proteomes" id="UP000240424">
    <property type="component" value="Unassembled WGS sequence"/>
</dbReference>
<dbReference type="STRING" id="1841861.GCA_900157365_00363"/>
<proteinExistence type="predicted"/>
<organism evidence="1 2">
    <name type="scientific">Mycobacterium numidiamassiliense</name>
    <dbReference type="NCBI Taxonomy" id="1841861"/>
    <lineage>
        <taxon>Bacteria</taxon>
        <taxon>Bacillati</taxon>
        <taxon>Actinomycetota</taxon>
        <taxon>Actinomycetes</taxon>
        <taxon>Mycobacteriales</taxon>
        <taxon>Mycobacteriaceae</taxon>
        <taxon>Mycobacterium</taxon>
    </lineage>
</organism>
<evidence type="ECO:0000313" key="1">
    <source>
        <dbReference type="EMBL" id="SPM39853.1"/>
    </source>
</evidence>
<feature type="non-terminal residue" evidence="1">
    <location>
        <position position="1"/>
    </location>
</feature>
<evidence type="ECO:0000313" key="2">
    <source>
        <dbReference type="Proteomes" id="UP000240424"/>
    </source>
</evidence>
<dbReference type="AlphaFoldDB" id="A0A2U3P7W0"/>
<dbReference type="InterPro" id="IPR015286">
    <property type="entry name" value="Porin_fam_mycobact-type"/>
</dbReference>
<accession>A0A2U3P7W0</accession>
<protein>
    <submittedName>
        <fullName evidence="1">MspA family protein</fullName>
    </submittedName>
</protein>
<name>A0A2U3P7W0_9MYCO</name>
<sequence>VLPAVNHLKSRAMRGTWVRICSVIMAASTLCAVSEMPPAHAELVAIPMPPKAINKVSREGYNVEMRLERESVTRTPNLAAAPNSHEAFITISGVASATGGSSPITDSVLIIGYQLGCQNDVSAGLQFGGTGGSVPNGTVAITPGSPTSTDLGNAGGGAGFGQTVVQPGVIVDLPLSNMTLNDKGQAALDMDDLHIKADACGGDVTIRSYLYLRFSSQSAHTQYAIFGDPIKI</sequence>
<dbReference type="Pfam" id="PF09203">
    <property type="entry name" value="MspA"/>
    <property type="match status" value="1"/>
</dbReference>